<dbReference type="HOGENOM" id="CLU_551786_0_0_7"/>
<dbReference type="RefSeq" id="WP_014812191.1">
    <property type="nucleotide sequence ID" value="NC_018025.1"/>
</dbReference>
<evidence type="ECO:0000313" key="2">
    <source>
        <dbReference type="Proteomes" id="UP000006055"/>
    </source>
</evidence>
<name>I4CBY5_DESTA</name>
<dbReference type="PATRIC" id="fig|706587.4.peg.5041"/>
<dbReference type="EMBL" id="CP003360">
    <property type="protein sequence ID" value="AFM27076.1"/>
    <property type="molecule type" value="Genomic_DNA"/>
</dbReference>
<dbReference type="OrthoDB" id="165456at2"/>
<evidence type="ECO:0000313" key="1">
    <source>
        <dbReference type="EMBL" id="AFM27076.1"/>
    </source>
</evidence>
<dbReference type="AlphaFoldDB" id="I4CBY5"/>
<proteinExistence type="predicted"/>
<accession>I4CBY5</accession>
<dbReference type="KEGG" id="dti:Desti_4444"/>
<dbReference type="eggNOG" id="COG3415">
    <property type="taxonomic scope" value="Bacteria"/>
</dbReference>
<sequence>MGKKTQNLPMTADERELLESWIRAKTTPQRVVFRAQICLFAADGLPATEIADRMKTSRPTVLLWRKRFQEQGPEGLTKDAPRGPSSRKLDPEVREAIVQATLNSTPLDAPHWTTRTLAKALGVSNATVARIWKTLGAASRKKRGGKRQKEKPSESRFVEIAGVYLNPPVRAFALKLERGSFQKSFGCSFSPEKKSTQLRDSAIGCDSCLSESLKLLNSVVTGHSDLDAATAGLWSFVHQLESNISDGGELHLFLEDADSVKYLVDNGLGALPNICVQIVPRGYLSGHDIQELLDGTAGNKRDSSAAGVSDLVAAVDAYIREQNGSGPFLWSKKPNILEGPELCKVILETLRHLTELSASMAWQYFNRPHFALNKEEAMNWKPKLESWFAAAAFAEEGEHKTALQIAETPIPETREAVSILPSLSTAFAAAAFAEENCHEYAAEILAGVARKASFLETVGLQHAKVFYGIAHYQESFVEAVGLSGVRLKYLTVTM</sequence>
<dbReference type="Proteomes" id="UP000006055">
    <property type="component" value="Chromosome"/>
</dbReference>
<dbReference type="STRING" id="706587.Desti_4444"/>
<dbReference type="Pfam" id="PF13565">
    <property type="entry name" value="HTH_32"/>
    <property type="match status" value="1"/>
</dbReference>
<keyword evidence="2" id="KW-1185">Reference proteome</keyword>
<gene>
    <name evidence="1" type="ordered locus">Desti_4444</name>
</gene>
<dbReference type="SUPFAM" id="SSF46689">
    <property type="entry name" value="Homeodomain-like"/>
    <property type="match status" value="1"/>
</dbReference>
<protein>
    <submittedName>
        <fullName evidence="1">Transposase</fullName>
    </submittedName>
</protein>
<reference evidence="2" key="1">
    <citation type="submission" date="2012-06" db="EMBL/GenBank/DDBJ databases">
        <title>Complete sequence of chromosome of Desulfomonile tiedjei DSM 6799.</title>
        <authorList>
            <person name="Lucas S."/>
            <person name="Copeland A."/>
            <person name="Lapidus A."/>
            <person name="Glavina del Rio T."/>
            <person name="Dalin E."/>
            <person name="Tice H."/>
            <person name="Bruce D."/>
            <person name="Goodwin L."/>
            <person name="Pitluck S."/>
            <person name="Peters L."/>
            <person name="Ovchinnikova G."/>
            <person name="Zeytun A."/>
            <person name="Lu M."/>
            <person name="Kyrpides N."/>
            <person name="Mavromatis K."/>
            <person name="Ivanova N."/>
            <person name="Brettin T."/>
            <person name="Detter J.C."/>
            <person name="Han C."/>
            <person name="Larimer F."/>
            <person name="Land M."/>
            <person name="Hauser L."/>
            <person name="Markowitz V."/>
            <person name="Cheng J.-F."/>
            <person name="Hugenholtz P."/>
            <person name="Woyke T."/>
            <person name="Wu D."/>
            <person name="Spring S."/>
            <person name="Schroeder M."/>
            <person name="Brambilla E."/>
            <person name="Klenk H.-P."/>
            <person name="Eisen J.A."/>
        </authorList>
    </citation>
    <scope>NUCLEOTIDE SEQUENCE [LARGE SCALE GENOMIC DNA]</scope>
    <source>
        <strain evidence="2">ATCC 49306 / DSM 6799 / DCB-1</strain>
    </source>
</reference>
<dbReference type="InterPro" id="IPR009057">
    <property type="entry name" value="Homeodomain-like_sf"/>
</dbReference>
<organism evidence="1 2">
    <name type="scientific">Desulfomonile tiedjei (strain ATCC 49306 / DSM 6799 / DCB-1)</name>
    <dbReference type="NCBI Taxonomy" id="706587"/>
    <lineage>
        <taxon>Bacteria</taxon>
        <taxon>Pseudomonadati</taxon>
        <taxon>Thermodesulfobacteriota</taxon>
        <taxon>Desulfomonilia</taxon>
        <taxon>Desulfomonilales</taxon>
        <taxon>Desulfomonilaceae</taxon>
        <taxon>Desulfomonile</taxon>
    </lineage>
</organism>